<dbReference type="Pfam" id="PF13966">
    <property type="entry name" value="zf-RVT"/>
    <property type="match status" value="1"/>
</dbReference>
<gene>
    <name evidence="2" type="ORF">G4B88_014592</name>
</gene>
<dbReference type="PANTHER" id="PTHR33116">
    <property type="entry name" value="REVERSE TRANSCRIPTASE ZINC-BINDING DOMAIN-CONTAINING PROTEIN-RELATED-RELATED"/>
    <property type="match status" value="1"/>
</dbReference>
<dbReference type="InterPro" id="IPR026960">
    <property type="entry name" value="RVT-Znf"/>
</dbReference>
<evidence type="ECO:0000313" key="3">
    <source>
        <dbReference type="Proteomes" id="UP000583929"/>
    </source>
</evidence>
<dbReference type="EMBL" id="JAATIQ010000002">
    <property type="protein sequence ID" value="KAF4404136.1"/>
    <property type="molecule type" value="Genomic_DNA"/>
</dbReference>
<evidence type="ECO:0000313" key="2">
    <source>
        <dbReference type="EMBL" id="KAF4404136.1"/>
    </source>
</evidence>
<protein>
    <recommendedName>
        <fullName evidence="1">Reverse transcriptase zinc-binding domain-containing protein</fullName>
    </recommendedName>
</protein>
<proteinExistence type="predicted"/>
<keyword evidence="3" id="KW-1185">Reference proteome</keyword>
<feature type="domain" description="Reverse transcriptase zinc-binding" evidence="1">
    <location>
        <begin position="90"/>
        <end position="160"/>
    </location>
</feature>
<evidence type="ECO:0000259" key="1">
    <source>
        <dbReference type="Pfam" id="PF13966"/>
    </source>
</evidence>
<dbReference type="AlphaFoldDB" id="A0A7J6IA18"/>
<reference evidence="2 3" key="1">
    <citation type="journal article" date="2020" name="bioRxiv">
        <title>Sequence and annotation of 42 cannabis genomes reveals extensive copy number variation in cannabinoid synthesis and pathogen resistance genes.</title>
        <authorList>
            <person name="Mckernan K.J."/>
            <person name="Helbert Y."/>
            <person name="Kane L.T."/>
            <person name="Ebling H."/>
            <person name="Zhang L."/>
            <person name="Liu B."/>
            <person name="Eaton Z."/>
            <person name="Mclaughlin S."/>
            <person name="Kingan S."/>
            <person name="Baybayan P."/>
            <person name="Concepcion G."/>
            <person name="Jordan M."/>
            <person name="Riva A."/>
            <person name="Barbazuk W."/>
            <person name="Harkins T."/>
        </authorList>
    </citation>
    <scope>NUCLEOTIDE SEQUENCE [LARGE SCALE GENOMIC DNA]</scope>
    <source>
        <strain evidence="3">cv. Jamaican Lion 4</strain>
        <tissue evidence="2">Leaf</tissue>
    </source>
</reference>
<accession>A0A7J6IA18</accession>
<comment type="caution">
    <text evidence="2">The sequence shown here is derived from an EMBL/GenBank/DDBJ whole genome shotgun (WGS) entry which is preliminary data.</text>
</comment>
<sequence length="241" mass="28154">MILLVMLQQRGKGNSMRLFWRLKNNNLWVRWIDAIYLKGQSIWDAEFKQDASWYYKKLLRLRSVIGEADIMMAERKGKFQPKLFYVSLIHGQSADDARNIWNRLILAKHRFVGWQIVNEQLLTRDKISKIMPIPTDMCPVCCTVMETHTHVFTICCHTQRVIQEVMSWCGVFCWPNNINLWLSRPSNNLSDRILNAVVLATLYSVWKSRNGCIFEFKCKAAGSLSREIKELVVVPCKTLLV</sequence>
<dbReference type="PANTHER" id="PTHR33116:SF84">
    <property type="entry name" value="RNA-DIRECTED DNA POLYMERASE"/>
    <property type="match status" value="1"/>
</dbReference>
<dbReference type="Proteomes" id="UP000583929">
    <property type="component" value="Unassembled WGS sequence"/>
</dbReference>
<name>A0A7J6IA18_CANSA</name>
<organism evidence="2 3">
    <name type="scientific">Cannabis sativa</name>
    <name type="common">Hemp</name>
    <name type="synonym">Marijuana</name>
    <dbReference type="NCBI Taxonomy" id="3483"/>
    <lineage>
        <taxon>Eukaryota</taxon>
        <taxon>Viridiplantae</taxon>
        <taxon>Streptophyta</taxon>
        <taxon>Embryophyta</taxon>
        <taxon>Tracheophyta</taxon>
        <taxon>Spermatophyta</taxon>
        <taxon>Magnoliopsida</taxon>
        <taxon>eudicotyledons</taxon>
        <taxon>Gunneridae</taxon>
        <taxon>Pentapetalae</taxon>
        <taxon>rosids</taxon>
        <taxon>fabids</taxon>
        <taxon>Rosales</taxon>
        <taxon>Cannabaceae</taxon>
        <taxon>Cannabis</taxon>
    </lineage>
</organism>